<dbReference type="Proteomes" id="UP000604001">
    <property type="component" value="Unassembled WGS sequence"/>
</dbReference>
<evidence type="ECO:0000313" key="2">
    <source>
        <dbReference type="EMBL" id="MBC2959127.1"/>
    </source>
</evidence>
<evidence type="ECO:0000313" key="3">
    <source>
        <dbReference type="Proteomes" id="UP000604001"/>
    </source>
</evidence>
<protein>
    <recommendedName>
        <fullName evidence="4">ABC transporter permease</fullName>
    </recommendedName>
</protein>
<name>A0ABR6U401_9ACTN</name>
<comment type="caution">
    <text evidence="2">The sequence shown here is derived from an EMBL/GenBank/DDBJ whole genome shotgun (WGS) entry which is preliminary data.</text>
</comment>
<keyword evidence="1" id="KW-0812">Transmembrane</keyword>
<organism evidence="2 3">
    <name type="scientific">Nocardioides deserti</name>
    <dbReference type="NCBI Taxonomy" id="1588644"/>
    <lineage>
        <taxon>Bacteria</taxon>
        <taxon>Bacillati</taxon>
        <taxon>Actinomycetota</taxon>
        <taxon>Actinomycetes</taxon>
        <taxon>Propionibacteriales</taxon>
        <taxon>Nocardioidaceae</taxon>
        <taxon>Nocardioides</taxon>
    </lineage>
</organism>
<feature type="transmembrane region" description="Helical" evidence="1">
    <location>
        <begin position="176"/>
        <end position="197"/>
    </location>
</feature>
<evidence type="ECO:0000256" key="1">
    <source>
        <dbReference type="SAM" id="Phobius"/>
    </source>
</evidence>
<feature type="transmembrane region" description="Helical" evidence="1">
    <location>
        <begin position="147"/>
        <end position="169"/>
    </location>
</feature>
<feature type="transmembrane region" description="Helical" evidence="1">
    <location>
        <begin position="104"/>
        <end position="127"/>
    </location>
</feature>
<feature type="transmembrane region" description="Helical" evidence="1">
    <location>
        <begin position="24"/>
        <end position="46"/>
    </location>
</feature>
<sequence>MSARSLRCTAAAEWSRIWTVRSSWLLAGVTALVVLSISILVGLEAADDPAGVPADASAWDGGRPTAMFALFGVLALAVVASTADHGTGGIVPTLQWTPRRHLLLVARVGVIALTTSALGVLLVAGAGSVVWSLVPEIGLPARQGAEVLGGVAIVLAAGAVMAVGLGLLLRSTAGGLVSVSALVLVLPMLLAQLPYGWSQELATVMPGSGALFLVFGEGPSDDMTTTSARLTLAVWALGALLTGGARLLRGDADR</sequence>
<keyword evidence="1" id="KW-1133">Transmembrane helix</keyword>
<keyword evidence="1" id="KW-0472">Membrane</keyword>
<reference evidence="2 3" key="1">
    <citation type="submission" date="2020-08" db="EMBL/GenBank/DDBJ databases">
        <title>novel species in genus Nocardioides.</title>
        <authorList>
            <person name="Zhang G."/>
        </authorList>
    </citation>
    <scope>NUCLEOTIDE SEQUENCE [LARGE SCALE GENOMIC DNA]</scope>
    <source>
        <strain evidence="2 3">SC8A-24</strain>
    </source>
</reference>
<gene>
    <name evidence="2" type="ORF">H7344_02305</name>
</gene>
<feature type="transmembrane region" description="Helical" evidence="1">
    <location>
        <begin position="230"/>
        <end position="248"/>
    </location>
</feature>
<proteinExistence type="predicted"/>
<dbReference type="RefSeq" id="WP_186344376.1">
    <property type="nucleotide sequence ID" value="NZ_BMMR01000001.1"/>
</dbReference>
<evidence type="ECO:0008006" key="4">
    <source>
        <dbReference type="Google" id="ProtNLM"/>
    </source>
</evidence>
<feature type="transmembrane region" description="Helical" evidence="1">
    <location>
        <begin position="66"/>
        <end position="83"/>
    </location>
</feature>
<accession>A0ABR6U401</accession>
<dbReference type="EMBL" id="JACMYC010000001">
    <property type="protein sequence ID" value="MBC2959127.1"/>
    <property type="molecule type" value="Genomic_DNA"/>
</dbReference>
<keyword evidence="3" id="KW-1185">Reference proteome</keyword>